<sequence>MMHEYLVGEMRLYEEMPLGDRRSHQTEEDMVMSHVALKYFCQEVAL</sequence>
<proteinExistence type="predicted"/>
<comment type="caution">
    <text evidence="1">The sequence shown here is derived from an EMBL/GenBank/DDBJ whole genome shotgun (WGS) entry which is preliminary data.</text>
</comment>
<protein>
    <submittedName>
        <fullName evidence="1">Uncharacterized protein</fullName>
    </submittedName>
</protein>
<organism evidence="1 2">
    <name type="scientific">Acidithrix ferrooxidans</name>
    <dbReference type="NCBI Taxonomy" id="1280514"/>
    <lineage>
        <taxon>Bacteria</taxon>
        <taxon>Bacillati</taxon>
        <taxon>Actinomycetota</taxon>
        <taxon>Acidimicrobiia</taxon>
        <taxon>Acidimicrobiales</taxon>
        <taxon>Acidimicrobiaceae</taxon>
        <taxon>Acidithrix</taxon>
    </lineage>
</organism>
<gene>
    <name evidence="1" type="ORF">AXFE_21780</name>
</gene>
<dbReference type="EMBL" id="JXYS01000069">
    <property type="protein sequence ID" value="KJF16976.1"/>
    <property type="molecule type" value="Genomic_DNA"/>
</dbReference>
<reference evidence="1 2" key="1">
    <citation type="submission" date="2015-01" db="EMBL/GenBank/DDBJ databases">
        <title>Draft genome of the acidophilic iron oxidizer Acidithrix ferrooxidans strain Py-F3.</title>
        <authorList>
            <person name="Poehlein A."/>
            <person name="Eisen S."/>
            <person name="Schloemann M."/>
            <person name="Johnson B.D."/>
            <person name="Daniel R."/>
            <person name="Muehling M."/>
        </authorList>
    </citation>
    <scope>NUCLEOTIDE SEQUENCE [LARGE SCALE GENOMIC DNA]</scope>
    <source>
        <strain evidence="1 2">Py-F3</strain>
    </source>
</reference>
<keyword evidence="2" id="KW-1185">Reference proteome</keyword>
<dbReference type="RefSeq" id="WP_160291823.1">
    <property type="nucleotide sequence ID" value="NZ_JXYS01000069.1"/>
</dbReference>
<dbReference type="AlphaFoldDB" id="A0A0D8HIS5"/>
<evidence type="ECO:0000313" key="2">
    <source>
        <dbReference type="Proteomes" id="UP000032360"/>
    </source>
</evidence>
<accession>A0A0D8HIS5</accession>
<evidence type="ECO:0000313" key="1">
    <source>
        <dbReference type="EMBL" id="KJF16976.1"/>
    </source>
</evidence>
<name>A0A0D8HIS5_9ACTN</name>
<dbReference type="Proteomes" id="UP000032360">
    <property type="component" value="Unassembled WGS sequence"/>
</dbReference>